<organism evidence="1 2">
    <name type="scientific">Bombus bifarius</name>
    <dbReference type="NCBI Taxonomy" id="103933"/>
    <lineage>
        <taxon>Eukaryota</taxon>
        <taxon>Metazoa</taxon>
        <taxon>Ecdysozoa</taxon>
        <taxon>Arthropoda</taxon>
        <taxon>Hexapoda</taxon>
        <taxon>Insecta</taxon>
        <taxon>Pterygota</taxon>
        <taxon>Neoptera</taxon>
        <taxon>Endopterygota</taxon>
        <taxon>Hymenoptera</taxon>
        <taxon>Apocrita</taxon>
        <taxon>Aculeata</taxon>
        <taxon>Apoidea</taxon>
        <taxon>Anthophila</taxon>
        <taxon>Apidae</taxon>
        <taxon>Bombus</taxon>
        <taxon>Pyrobombus</taxon>
    </lineage>
</organism>
<dbReference type="KEGG" id="bbif:117212657"/>
<dbReference type="GeneID" id="117212657"/>
<sequence>MGYVSGYEIIGFVDEGIGSEIIKIHKGHGKKIEERVDGREEEVVIIGGDWNARTGEEAGPINEDLGKEKNRRSKGKTINMEGRTLLKYLEERGWTVINGRDKEGEERTYIGERGNSVIDYVIGNQGATEEIIDMKIGKRTESDHMPLEIEIGRGEKKAMGEDGLENEVWKYAAKEVGEALWALLRKIWNGVRIPEDWKKGEYCTND</sequence>
<evidence type="ECO:0000313" key="1">
    <source>
        <dbReference type="Proteomes" id="UP000515164"/>
    </source>
</evidence>
<evidence type="ECO:0000313" key="2">
    <source>
        <dbReference type="RefSeq" id="XP_033313499.1"/>
    </source>
</evidence>
<gene>
    <name evidence="2" type="primary">LOC117212657</name>
</gene>
<name>A0A6P8MY92_9HYME</name>
<dbReference type="InterPro" id="IPR036691">
    <property type="entry name" value="Endo/exonu/phosph_ase_sf"/>
</dbReference>
<dbReference type="Proteomes" id="UP000515164">
    <property type="component" value="Unplaced"/>
</dbReference>
<proteinExistence type="predicted"/>
<dbReference type="SUPFAM" id="SSF56219">
    <property type="entry name" value="DNase I-like"/>
    <property type="match status" value="1"/>
</dbReference>
<keyword evidence="1" id="KW-1185">Reference proteome</keyword>
<protein>
    <submittedName>
        <fullName evidence="2">Uncharacterized protein LOC117212657</fullName>
    </submittedName>
</protein>
<accession>A0A6P8MY92</accession>
<reference evidence="2" key="1">
    <citation type="submission" date="2025-08" db="UniProtKB">
        <authorList>
            <consortium name="RefSeq"/>
        </authorList>
    </citation>
    <scope>IDENTIFICATION</scope>
    <source>
        <tissue evidence="2">Muscle</tissue>
    </source>
</reference>
<dbReference type="AlphaFoldDB" id="A0A6P8MY92"/>
<dbReference type="RefSeq" id="XP_033313499.1">
    <property type="nucleotide sequence ID" value="XM_033457608.1"/>
</dbReference>
<dbReference type="Gene3D" id="3.60.10.10">
    <property type="entry name" value="Endonuclease/exonuclease/phosphatase"/>
    <property type="match status" value="1"/>
</dbReference>